<dbReference type="NCBIfam" id="TIGR00218">
    <property type="entry name" value="manA"/>
    <property type="match status" value="1"/>
</dbReference>
<dbReference type="InterPro" id="IPR046457">
    <property type="entry name" value="PMI_typeI_cat"/>
</dbReference>
<feature type="binding site" evidence="8">
    <location>
        <position position="95"/>
    </location>
    <ligand>
        <name>Zn(2+)</name>
        <dbReference type="ChEBI" id="CHEBI:29105"/>
    </ligand>
</feature>
<dbReference type="Gene3D" id="1.10.441.10">
    <property type="entry name" value="Phosphomannose Isomerase, domain 2"/>
    <property type="match status" value="1"/>
</dbReference>
<dbReference type="Gene3D" id="2.60.120.10">
    <property type="entry name" value="Jelly Rolls"/>
    <property type="match status" value="2"/>
</dbReference>
<evidence type="ECO:0000256" key="7">
    <source>
        <dbReference type="PIRSR" id="PIRSR001480-1"/>
    </source>
</evidence>
<evidence type="ECO:0000256" key="9">
    <source>
        <dbReference type="SAM" id="MobiDB-lite"/>
    </source>
</evidence>
<accession>A0AAU4K5B3</accession>
<evidence type="ECO:0000256" key="3">
    <source>
        <dbReference type="ARBA" id="ARBA00011956"/>
    </source>
</evidence>
<gene>
    <name evidence="11" type="primary">manA</name>
    <name evidence="11" type="ORF">OG579_05850</name>
</gene>
<keyword evidence="4 8" id="KW-0479">Metal-binding</keyword>
<dbReference type="GO" id="GO:0005975">
    <property type="term" value="P:carbohydrate metabolic process"/>
    <property type="evidence" value="ECO:0007669"/>
    <property type="project" value="InterPro"/>
</dbReference>
<reference evidence="11 12" key="1">
    <citation type="submission" date="2022-10" db="EMBL/GenBank/DDBJ databases">
        <title>The complete genomes of actinobacterial strains from the NBC collection.</title>
        <authorList>
            <person name="Joergensen T.S."/>
            <person name="Alvarez Arevalo M."/>
            <person name="Sterndorff E.B."/>
            <person name="Faurdal D."/>
            <person name="Vuksanovic O."/>
            <person name="Mourched A.-S."/>
            <person name="Charusanti P."/>
            <person name="Shaw S."/>
            <person name="Blin K."/>
            <person name="Weber T."/>
        </authorList>
    </citation>
    <scope>NUCLEOTIDE SEQUENCE [LARGE SCALE GENOMIC DNA]</scope>
    <source>
        <strain evidence="11 12">NBC_00319</strain>
    </source>
</reference>
<dbReference type="SUPFAM" id="SSF51182">
    <property type="entry name" value="RmlC-like cupins"/>
    <property type="match status" value="1"/>
</dbReference>
<dbReference type="PROSITE" id="PS00965">
    <property type="entry name" value="PMI_I_1"/>
    <property type="match status" value="1"/>
</dbReference>
<dbReference type="PRINTS" id="PR00714">
    <property type="entry name" value="MAN6PISMRASE"/>
</dbReference>
<dbReference type="PANTHER" id="PTHR10309">
    <property type="entry name" value="MANNOSE-6-PHOSPHATE ISOMERASE"/>
    <property type="match status" value="1"/>
</dbReference>
<dbReference type="GO" id="GO:0005829">
    <property type="term" value="C:cytosol"/>
    <property type="evidence" value="ECO:0007669"/>
    <property type="project" value="TreeGrafter"/>
</dbReference>
<dbReference type="EC" id="5.3.1.8" evidence="3"/>
<keyword evidence="12" id="KW-1185">Reference proteome</keyword>
<dbReference type="InterPro" id="IPR018050">
    <property type="entry name" value="Pmannose_isomerase-type1_CS"/>
</dbReference>
<evidence type="ECO:0000259" key="10">
    <source>
        <dbReference type="Pfam" id="PF20511"/>
    </source>
</evidence>
<dbReference type="GO" id="GO:0009298">
    <property type="term" value="P:GDP-mannose biosynthetic process"/>
    <property type="evidence" value="ECO:0007669"/>
    <property type="project" value="InterPro"/>
</dbReference>
<feature type="region of interest" description="Disordered" evidence="9">
    <location>
        <begin position="416"/>
        <end position="435"/>
    </location>
</feature>
<dbReference type="EMBL" id="CP108021">
    <property type="protein sequence ID" value="WUM21318.1"/>
    <property type="molecule type" value="Genomic_DNA"/>
</dbReference>
<dbReference type="RefSeq" id="WP_328858416.1">
    <property type="nucleotide sequence ID" value="NZ_CP108021.1"/>
</dbReference>
<keyword evidence="6 11" id="KW-0413">Isomerase</keyword>
<sequence>MHVLEGVVRPYAWGSRTALAALRGLPTPSAHPEAELWFGAHPAAPARAVDDDVDLLSVIETDPAAQLGAACANTFGDRLPFLLKVLAADEPLSLQAHPTLAQARAGFARENAAGIPVDAPDRNYRDDNHKPELVVALTEFDALAGFRDPATTVDLLRDLQVAELDPYLGLLAGQPDSHGLRALFTTWITLPDAILHALIPAVLDGAIAYLNRGDRRFATELQTVLELGEAYPMDPGVLTVLLLNRLRLSPGEGLYLGAGNLHAYLRGTAVEVMANSDNVLRGGLTPKHMDVPELLAVLDFATSAPADLHPHIHVLGAEKIYSTPAPEFRLSRIDLDGTGLQRSSSISLDAAGPQILTVIDGTIEVRSHTGEVVSVSAGHSLWLGDADPDVVVRAASSSAVFFRALVPAPRPVADGLGGTAHAERSAGGAGLSSRA</sequence>
<dbReference type="InterPro" id="IPR001250">
    <property type="entry name" value="Man6P_Isoase-1"/>
</dbReference>
<keyword evidence="5 8" id="KW-0862">Zinc</keyword>
<feature type="binding site" evidence="8">
    <location>
        <position position="262"/>
    </location>
    <ligand>
        <name>Zn(2+)</name>
        <dbReference type="ChEBI" id="CHEBI:29105"/>
    </ligand>
</feature>
<feature type="binding site" evidence="8">
    <location>
        <position position="97"/>
    </location>
    <ligand>
        <name>Zn(2+)</name>
        <dbReference type="ChEBI" id="CHEBI:29105"/>
    </ligand>
</feature>
<proteinExistence type="inferred from homology"/>
<evidence type="ECO:0000256" key="8">
    <source>
        <dbReference type="PIRSR" id="PIRSR001480-2"/>
    </source>
</evidence>
<feature type="active site" evidence="7">
    <location>
        <position position="281"/>
    </location>
</feature>
<comment type="similarity">
    <text evidence="2">Belongs to the mannose-6-phosphate isomerase type 1 family.</text>
</comment>
<dbReference type="AlphaFoldDB" id="A0AAU4K5B3"/>
<organism evidence="11 12">
    <name type="scientific">Williamsia herbipolensis</name>
    <dbReference type="NCBI Taxonomy" id="1603258"/>
    <lineage>
        <taxon>Bacteria</taxon>
        <taxon>Bacillati</taxon>
        <taxon>Actinomycetota</taxon>
        <taxon>Actinomycetes</taxon>
        <taxon>Mycobacteriales</taxon>
        <taxon>Nocardiaceae</taxon>
        <taxon>Williamsia</taxon>
    </lineage>
</organism>
<dbReference type="InterPro" id="IPR011051">
    <property type="entry name" value="RmlC_Cupin_sf"/>
</dbReference>
<dbReference type="PANTHER" id="PTHR10309:SF0">
    <property type="entry name" value="MANNOSE-6-PHOSPHATE ISOMERASE"/>
    <property type="match status" value="1"/>
</dbReference>
<evidence type="ECO:0000256" key="4">
    <source>
        <dbReference type="ARBA" id="ARBA00022723"/>
    </source>
</evidence>
<dbReference type="GO" id="GO:0004476">
    <property type="term" value="F:mannose-6-phosphate isomerase activity"/>
    <property type="evidence" value="ECO:0007669"/>
    <property type="project" value="UniProtKB-EC"/>
</dbReference>
<protein>
    <recommendedName>
        <fullName evidence="3">mannose-6-phosphate isomerase</fullName>
        <ecNumber evidence="3">5.3.1.8</ecNumber>
    </recommendedName>
</protein>
<feature type="domain" description="Phosphomannose isomerase type I catalytic" evidence="10">
    <location>
        <begin position="4"/>
        <end position="147"/>
    </location>
</feature>
<dbReference type="PIRSF" id="PIRSF001480">
    <property type="entry name" value="Mannose-6-phosphate_isomerase"/>
    <property type="match status" value="1"/>
</dbReference>
<dbReference type="InterPro" id="IPR014710">
    <property type="entry name" value="RmlC-like_jellyroll"/>
</dbReference>
<evidence type="ECO:0000256" key="5">
    <source>
        <dbReference type="ARBA" id="ARBA00022833"/>
    </source>
</evidence>
<dbReference type="Pfam" id="PF20511">
    <property type="entry name" value="PMI_typeI_cat"/>
    <property type="match status" value="1"/>
</dbReference>
<comment type="catalytic activity">
    <reaction evidence="1">
        <text>D-mannose 6-phosphate = D-fructose 6-phosphate</text>
        <dbReference type="Rhea" id="RHEA:12356"/>
        <dbReference type="ChEBI" id="CHEBI:58735"/>
        <dbReference type="ChEBI" id="CHEBI:61527"/>
        <dbReference type="EC" id="5.3.1.8"/>
    </reaction>
</comment>
<dbReference type="Proteomes" id="UP001432128">
    <property type="component" value="Chromosome"/>
</dbReference>
<dbReference type="InterPro" id="IPR016305">
    <property type="entry name" value="Mannose-6-P_Isomerase"/>
</dbReference>
<dbReference type="GO" id="GO:0008270">
    <property type="term" value="F:zinc ion binding"/>
    <property type="evidence" value="ECO:0007669"/>
    <property type="project" value="InterPro"/>
</dbReference>
<name>A0AAU4K5B3_9NOCA</name>
<evidence type="ECO:0000256" key="1">
    <source>
        <dbReference type="ARBA" id="ARBA00000757"/>
    </source>
</evidence>
<comment type="cofactor">
    <cofactor evidence="8">
        <name>Zn(2+)</name>
        <dbReference type="ChEBI" id="CHEBI:29105"/>
    </cofactor>
    <text evidence="8">Binds 1 zinc ion per subunit.</text>
</comment>
<dbReference type="KEGG" id="whr:OG579_05850"/>
<evidence type="ECO:0000256" key="2">
    <source>
        <dbReference type="ARBA" id="ARBA00010772"/>
    </source>
</evidence>
<evidence type="ECO:0000313" key="12">
    <source>
        <dbReference type="Proteomes" id="UP001432128"/>
    </source>
</evidence>
<evidence type="ECO:0000256" key="6">
    <source>
        <dbReference type="ARBA" id="ARBA00023235"/>
    </source>
</evidence>
<feature type="binding site" evidence="8">
    <location>
        <position position="132"/>
    </location>
    <ligand>
        <name>Zn(2+)</name>
        <dbReference type="ChEBI" id="CHEBI:29105"/>
    </ligand>
</feature>
<evidence type="ECO:0000313" key="11">
    <source>
        <dbReference type="EMBL" id="WUM21318.1"/>
    </source>
</evidence>
<dbReference type="CDD" id="cd07011">
    <property type="entry name" value="cupin_PMI_type_I_N"/>
    <property type="match status" value="1"/>
</dbReference>